<accession>A0A915KLA9</accession>
<dbReference type="WBParaSite" id="nRc.2.0.1.t39218-RA">
    <property type="protein sequence ID" value="nRc.2.0.1.t39218-RA"/>
    <property type="gene ID" value="nRc.2.0.1.g39218"/>
</dbReference>
<evidence type="ECO:0000313" key="2">
    <source>
        <dbReference type="WBParaSite" id="nRc.2.0.1.t39218-RA"/>
    </source>
</evidence>
<organism evidence="1 2">
    <name type="scientific">Romanomermis culicivorax</name>
    <name type="common">Nematode worm</name>
    <dbReference type="NCBI Taxonomy" id="13658"/>
    <lineage>
        <taxon>Eukaryota</taxon>
        <taxon>Metazoa</taxon>
        <taxon>Ecdysozoa</taxon>
        <taxon>Nematoda</taxon>
        <taxon>Enoplea</taxon>
        <taxon>Dorylaimia</taxon>
        <taxon>Mermithida</taxon>
        <taxon>Mermithoidea</taxon>
        <taxon>Mermithidae</taxon>
        <taxon>Romanomermis</taxon>
    </lineage>
</organism>
<dbReference type="AlphaFoldDB" id="A0A915KLA9"/>
<evidence type="ECO:0000313" key="1">
    <source>
        <dbReference type="Proteomes" id="UP000887565"/>
    </source>
</evidence>
<sequence>MNVVHNDPVHASHIICSQMKNVILLQDEERRIKIYRKQSGPFLLRPEPIMYNSKPTEVIILSRDHVEYDQIVRVAMVASTFFYYKQNESNLIITNLADHIFFHERFYCTIVIEEFFVYGKMRTLNIDFNAGEMIINLKELHLNVLYLDDISKLFEILNFRENIFYRYSN</sequence>
<name>A0A915KLA9_ROMCU</name>
<keyword evidence="1" id="KW-1185">Reference proteome</keyword>
<protein>
    <submittedName>
        <fullName evidence="2">Uncharacterized protein</fullName>
    </submittedName>
</protein>
<dbReference type="Proteomes" id="UP000887565">
    <property type="component" value="Unplaced"/>
</dbReference>
<proteinExistence type="predicted"/>
<reference evidence="2" key="1">
    <citation type="submission" date="2022-11" db="UniProtKB">
        <authorList>
            <consortium name="WormBaseParasite"/>
        </authorList>
    </citation>
    <scope>IDENTIFICATION</scope>
</reference>